<evidence type="ECO:0000256" key="1">
    <source>
        <dbReference type="ARBA" id="ARBA00007401"/>
    </source>
</evidence>
<dbReference type="SUPFAM" id="SSF51445">
    <property type="entry name" value="(Trans)glycosidases"/>
    <property type="match status" value="1"/>
</dbReference>
<evidence type="ECO:0000256" key="4">
    <source>
        <dbReference type="SAM" id="SignalP"/>
    </source>
</evidence>
<comment type="similarity">
    <text evidence="1">Belongs to the glycosyl hydrolase 2 family.</text>
</comment>
<evidence type="ECO:0000313" key="10">
    <source>
        <dbReference type="EMBL" id="QNN44809.1"/>
    </source>
</evidence>
<organism evidence="10 11">
    <name type="scientific">Pedobacter roseus</name>
    <dbReference type="NCBI Taxonomy" id="336820"/>
    <lineage>
        <taxon>Bacteria</taxon>
        <taxon>Pseudomonadati</taxon>
        <taxon>Bacteroidota</taxon>
        <taxon>Sphingobacteriia</taxon>
        <taxon>Sphingobacteriales</taxon>
        <taxon>Sphingobacteriaceae</taxon>
        <taxon>Pedobacter</taxon>
    </lineage>
</organism>
<feature type="domain" description="Glycosyl hydrolases family 2 sugar binding" evidence="7">
    <location>
        <begin position="118"/>
        <end position="211"/>
    </location>
</feature>
<accession>A0A7G9QN84</accession>
<evidence type="ECO:0000256" key="2">
    <source>
        <dbReference type="ARBA" id="ARBA00022801"/>
    </source>
</evidence>
<dbReference type="GO" id="GO:0004553">
    <property type="term" value="F:hydrolase activity, hydrolyzing O-glycosyl compounds"/>
    <property type="evidence" value="ECO:0007669"/>
    <property type="project" value="InterPro"/>
</dbReference>
<feature type="domain" description="DUF4982" evidence="8">
    <location>
        <begin position="629"/>
        <end position="685"/>
    </location>
</feature>
<evidence type="ECO:0000259" key="7">
    <source>
        <dbReference type="Pfam" id="PF02837"/>
    </source>
</evidence>
<evidence type="ECO:0000259" key="8">
    <source>
        <dbReference type="Pfam" id="PF16355"/>
    </source>
</evidence>
<dbReference type="SUPFAM" id="SSF49303">
    <property type="entry name" value="beta-Galactosidase/glucuronidase domain"/>
    <property type="match status" value="1"/>
</dbReference>
<evidence type="ECO:0000259" key="9">
    <source>
        <dbReference type="Pfam" id="PF18565"/>
    </source>
</evidence>
<evidence type="ECO:0000313" key="11">
    <source>
        <dbReference type="Proteomes" id="UP000515806"/>
    </source>
</evidence>
<dbReference type="InterPro" id="IPR051913">
    <property type="entry name" value="GH2_Domain-Containing"/>
</dbReference>
<dbReference type="Pfam" id="PF18565">
    <property type="entry name" value="Glyco_hydro2_C5"/>
    <property type="match status" value="2"/>
</dbReference>
<dbReference type="KEGG" id="proe:H9L23_12325"/>
<evidence type="ECO:0000256" key="3">
    <source>
        <dbReference type="ARBA" id="ARBA00023295"/>
    </source>
</evidence>
<keyword evidence="11" id="KW-1185">Reference proteome</keyword>
<feature type="chain" id="PRO_5028905517" evidence="4">
    <location>
        <begin position="24"/>
        <end position="949"/>
    </location>
</feature>
<dbReference type="InterPro" id="IPR023232">
    <property type="entry name" value="Glyco_hydro_2_AS"/>
</dbReference>
<feature type="domain" description="Glycoside hydrolase family 2 catalytic" evidence="6">
    <location>
        <begin position="333"/>
        <end position="413"/>
    </location>
</feature>
<evidence type="ECO:0000259" key="5">
    <source>
        <dbReference type="Pfam" id="PF00703"/>
    </source>
</evidence>
<feature type="domain" description="Glycoside hydrolase family 2 immunoglobulin-like beta-sandwich" evidence="5">
    <location>
        <begin position="222"/>
        <end position="326"/>
    </location>
</feature>
<dbReference type="Pfam" id="PF00703">
    <property type="entry name" value="Glyco_hydro_2"/>
    <property type="match status" value="1"/>
</dbReference>
<dbReference type="PROSITE" id="PS00608">
    <property type="entry name" value="GLYCOSYL_HYDROL_F2_2"/>
    <property type="match status" value="1"/>
</dbReference>
<dbReference type="EMBL" id="CP060723">
    <property type="protein sequence ID" value="QNN44809.1"/>
    <property type="molecule type" value="Genomic_DNA"/>
</dbReference>
<gene>
    <name evidence="10" type="ORF">H9L23_12325</name>
</gene>
<dbReference type="PRINTS" id="PR00132">
    <property type="entry name" value="GLHYDRLASE2"/>
</dbReference>
<dbReference type="NCBIfam" id="NF041462">
    <property type="entry name" value="GalA"/>
    <property type="match status" value="1"/>
</dbReference>
<keyword evidence="3" id="KW-0326">Glycosidase</keyword>
<sequence>MKLYKIWALLLLLKLIQPVLSFAQNHNPVKREHLLIDTGWRFALGHPYDVKKDFYNGTGYFSYLAKTGYGDGAADPNFDDRTWRKLNLPHDWAVEQGFDPKASLSHGFKAIGRNFPDASVGWYRKSVFIPAKDLGRKISIAFDGVFRNSIIWVNGHYLGTEPSGYHGFEYDITDYLNYGGENVIAVRADVTIEEGWFYEGAGIYRHVWLNKTDPLHVVPNGTFVRSKLENNQAVVTASVTLKNEALDNQKFNIKQSIADADGKVVASGELQNLELNVLTEKEYTLTIPMVKPRLWDLENPYLYQLLTTISKNGEVIDEYKTTFGIRTIRFDADKGFFLNGKRIEIKGTNNHQDHAGLGVALPDELQYFRISKLKEMGSNAYRCSHNPPTPELLDACDKLGMLVIDENRLMGITDQNLAYLKKLIIRDRNHPSIISWSIGNEEWNIEGNITGARIAKTMQAFAKTIDTTRAITAAVSGGIGNGISTTIDLLGYNYVATKNTDEQHKKYPAQFSWGTEEGSTVASRGLYVTNMAQHEIAAYDTRQNENFLSLEDGWKHYASRPYLAGMFVWTGFDYRGEPTPFGWPSVLSYFGMLDLCGFPKDNTWYLKSWWTDKPTLHLLPHWNWKGKEGTPIDVKAYSNCDEVELFLNKKSLGKKRMEPNGHLSWTVNYAPGTLEAIGFKNGKKILTDVVKTTSEPTQITITQETIPVANSNIAILTVDVRDVSGKSVPTAVNDIDFEINGPAKIIGVGNGNPTSLEPDQFIEQVSVVRINNLKEKAISAIDDLSKLTTATTDWDYAFKQERTQEFGKKVTALIYRGDFDLTDWSDQTKITFFYKSLGKEQSIYINGKKIAYKLLANKKGNAFTLDRSVLKAGKNTIAILAIPILKVQSWDNINTDPGAIQVLKPAAGWKRKLFSGLAQVIVQSTGDKGEVSLTASSNGLKPAKIKLKL</sequence>
<dbReference type="Gene3D" id="3.20.20.80">
    <property type="entry name" value="Glycosidases"/>
    <property type="match status" value="1"/>
</dbReference>
<dbReference type="Gene3D" id="2.60.120.260">
    <property type="entry name" value="Galactose-binding domain-like"/>
    <property type="match status" value="1"/>
</dbReference>
<feature type="domain" description="Glycoside hydrolase family 2" evidence="9">
    <location>
        <begin position="902"/>
        <end position="946"/>
    </location>
</feature>
<proteinExistence type="inferred from homology"/>
<dbReference type="GO" id="GO:0005975">
    <property type="term" value="P:carbohydrate metabolic process"/>
    <property type="evidence" value="ECO:0007669"/>
    <property type="project" value="InterPro"/>
</dbReference>
<reference evidence="10 11" key="1">
    <citation type="submission" date="2020-08" db="EMBL/GenBank/DDBJ databases">
        <title>Genome sequence of Pedobacter roseus KACC 11594T.</title>
        <authorList>
            <person name="Hyun D.-W."/>
            <person name="Bae J.-W."/>
        </authorList>
    </citation>
    <scope>NUCLEOTIDE SEQUENCE [LARGE SCALE GENOMIC DNA]</scope>
    <source>
        <strain evidence="10 11">KACC 11594</strain>
    </source>
</reference>
<name>A0A7G9QN84_9SPHI</name>
<dbReference type="InterPro" id="IPR006102">
    <property type="entry name" value="Ig-like_GH2"/>
</dbReference>
<feature type="signal peptide" evidence="4">
    <location>
        <begin position="1"/>
        <end position="23"/>
    </location>
</feature>
<dbReference type="PANTHER" id="PTHR42732:SF1">
    <property type="entry name" value="BETA-MANNOSIDASE"/>
    <property type="match status" value="1"/>
</dbReference>
<dbReference type="PANTHER" id="PTHR42732">
    <property type="entry name" value="BETA-GALACTOSIDASE"/>
    <property type="match status" value="1"/>
</dbReference>
<dbReference type="InterPro" id="IPR008979">
    <property type="entry name" value="Galactose-bd-like_sf"/>
</dbReference>
<dbReference type="InterPro" id="IPR006101">
    <property type="entry name" value="Glyco_hydro_2"/>
</dbReference>
<dbReference type="Pfam" id="PF02836">
    <property type="entry name" value="Glyco_hydro_2_C"/>
    <property type="match status" value="2"/>
</dbReference>
<dbReference type="Pfam" id="PF02837">
    <property type="entry name" value="Glyco_hydro_2_N"/>
    <property type="match status" value="1"/>
</dbReference>
<dbReference type="SUPFAM" id="SSF49785">
    <property type="entry name" value="Galactose-binding domain-like"/>
    <property type="match status" value="1"/>
</dbReference>
<protein>
    <submittedName>
        <fullName evidence="10">DUF4982 domain-containing protein</fullName>
    </submittedName>
</protein>
<dbReference type="Gene3D" id="2.60.40.10">
    <property type="entry name" value="Immunoglobulins"/>
    <property type="match status" value="4"/>
</dbReference>
<dbReference type="InterPro" id="IPR006103">
    <property type="entry name" value="Glyco_hydro_2_cat"/>
</dbReference>
<keyword evidence="2" id="KW-0378">Hydrolase</keyword>
<dbReference type="InterPro" id="IPR032311">
    <property type="entry name" value="DUF4982"/>
</dbReference>
<dbReference type="Proteomes" id="UP000515806">
    <property type="component" value="Chromosome"/>
</dbReference>
<feature type="domain" description="Glycoside hydrolase family 2" evidence="9">
    <location>
        <begin position="699"/>
        <end position="760"/>
    </location>
</feature>
<dbReference type="InterPro" id="IPR048230">
    <property type="entry name" value="GalA-like"/>
</dbReference>
<dbReference type="Pfam" id="PF16355">
    <property type="entry name" value="DUF4982"/>
    <property type="match status" value="1"/>
</dbReference>
<dbReference type="InterPro" id="IPR036156">
    <property type="entry name" value="Beta-gal/glucu_dom_sf"/>
</dbReference>
<keyword evidence="4" id="KW-0732">Signal</keyword>
<dbReference type="InterPro" id="IPR017853">
    <property type="entry name" value="GH"/>
</dbReference>
<feature type="domain" description="Glycoside hydrolase family 2 catalytic" evidence="6">
    <location>
        <begin position="419"/>
        <end position="493"/>
    </location>
</feature>
<dbReference type="RefSeq" id="WP_187595238.1">
    <property type="nucleotide sequence ID" value="NZ_CP060723.1"/>
</dbReference>
<dbReference type="InterPro" id="IPR013783">
    <property type="entry name" value="Ig-like_fold"/>
</dbReference>
<dbReference type="InterPro" id="IPR040605">
    <property type="entry name" value="Glyco_hydro2_dom5"/>
</dbReference>
<dbReference type="InterPro" id="IPR006104">
    <property type="entry name" value="Glyco_hydro_2_N"/>
</dbReference>
<evidence type="ECO:0000259" key="6">
    <source>
        <dbReference type="Pfam" id="PF02836"/>
    </source>
</evidence>
<dbReference type="AlphaFoldDB" id="A0A7G9QN84"/>